<name>A0ABW8GKW8_9PROT</name>
<accession>A0ABW8GKW8</accession>
<keyword evidence="1" id="KW-0732">Signal</keyword>
<feature type="chain" id="PRO_5045813199" evidence="1">
    <location>
        <begin position="22"/>
        <end position="139"/>
    </location>
</feature>
<evidence type="ECO:0000313" key="3">
    <source>
        <dbReference type="Proteomes" id="UP001617669"/>
    </source>
</evidence>
<feature type="signal peptide" evidence="1">
    <location>
        <begin position="1"/>
        <end position="21"/>
    </location>
</feature>
<dbReference type="RefSeq" id="WP_400881041.1">
    <property type="nucleotide sequence ID" value="NZ_JBIWXY010000001.1"/>
</dbReference>
<organism evidence="2 3">
    <name type="scientific">Methylobacillus methanolivorans</name>
    <dbReference type="NCBI Taxonomy" id="1848927"/>
    <lineage>
        <taxon>Bacteria</taxon>
        <taxon>Pseudomonadati</taxon>
        <taxon>Pseudomonadota</taxon>
        <taxon>Betaproteobacteria</taxon>
        <taxon>Nitrosomonadales</taxon>
        <taxon>Methylophilaceae</taxon>
        <taxon>Methylobacillus</taxon>
    </lineage>
</organism>
<reference evidence="2 3" key="1">
    <citation type="submission" date="2024-11" db="EMBL/GenBank/DDBJ databases">
        <authorList>
            <person name="Kaparullina E.N."/>
            <person name="Delegan Y.A."/>
            <person name="Doronina N.V."/>
        </authorList>
    </citation>
    <scope>NUCLEOTIDE SEQUENCE [LARGE SCALE GENOMIC DNA]</scope>
    <source>
        <strain evidence="2 3">7sh_L</strain>
    </source>
</reference>
<dbReference type="EMBL" id="JBIWXY010000001">
    <property type="protein sequence ID" value="MFJ5446020.1"/>
    <property type="molecule type" value="Genomic_DNA"/>
</dbReference>
<protein>
    <submittedName>
        <fullName evidence="2">Uncharacterized protein</fullName>
    </submittedName>
</protein>
<evidence type="ECO:0000313" key="2">
    <source>
        <dbReference type="EMBL" id="MFJ5446020.1"/>
    </source>
</evidence>
<comment type="caution">
    <text evidence="2">The sequence shown here is derived from an EMBL/GenBank/DDBJ whole genome shotgun (WGS) entry which is preliminary data.</text>
</comment>
<proteinExistence type="predicted"/>
<keyword evidence="3" id="KW-1185">Reference proteome</keyword>
<sequence>MNKLTIILLASLTLYGTSAMAVCKDYGNFKPEQGSEVIGGVVFADYKADKIDAYFYGDMCWTTSEIAEEGNRRIFYKLIASRDANGRIASYVPLAESAPSMFTCPQGSVQTSSDGYFDKIDGPKPGFHTFVCKTTSIAP</sequence>
<dbReference type="Proteomes" id="UP001617669">
    <property type="component" value="Unassembled WGS sequence"/>
</dbReference>
<gene>
    <name evidence="2" type="ORF">ACIKP9_07245</name>
</gene>
<evidence type="ECO:0000256" key="1">
    <source>
        <dbReference type="SAM" id="SignalP"/>
    </source>
</evidence>